<organism evidence="1 2">
    <name type="scientific">Moesziomyces aphidis</name>
    <name type="common">Pseudozyma aphidis</name>
    <dbReference type="NCBI Taxonomy" id="84754"/>
    <lineage>
        <taxon>Eukaryota</taxon>
        <taxon>Fungi</taxon>
        <taxon>Dikarya</taxon>
        <taxon>Basidiomycota</taxon>
        <taxon>Ustilaginomycotina</taxon>
        <taxon>Ustilaginomycetes</taxon>
        <taxon>Ustilaginales</taxon>
        <taxon>Ustilaginaceae</taxon>
        <taxon>Moesziomyces</taxon>
    </lineage>
</organism>
<dbReference type="PANTHER" id="PTHR21192">
    <property type="entry name" value="NUCLEAR PROTEIN E3-3"/>
    <property type="match status" value="1"/>
</dbReference>
<dbReference type="Proteomes" id="UP000019462">
    <property type="component" value="Unassembled WGS sequence"/>
</dbReference>
<accession>W3VPU7</accession>
<evidence type="ECO:0000313" key="1">
    <source>
        <dbReference type="EMBL" id="ETS63515.1"/>
    </source>
</evidence>
<dbReference type="GO" id="GO:0005743">
    <property type="term" value="C:mitochondrial inner membrane"/>
    <property type="evidence" value="ECO:0007669"/>
    <property type="project" value="TreeGrafter"/>
</dbReference>
<evidence type="ECO:0008006" key="3">
    <source>
        <dbReference type="Google" id="ProtNLM"/>
    </source>
</evidence>
<dbReference type="PANTHER" id="PTHR21192:SF2">
    <property type="entry name" value="NADH DEHYDROGENASE [UBIQUINONE] 1 ALPHA SUBCOMPLEX ASSEMBLY FACTOR 3"/>
    <property type="match status" value="1"/>
</dbReference>
<reference evidence="1 2" key="1">
    <citation type="journal article" date="2014" name="Genome Announc.">
        <title>Genome sequence of the basidiomycetous fungus Pseudozyma aphidis DSM70725, an efficient producer of biosurfactant mannosylerythritol lipids.</title>
        <authorList>
            <person name="Lorenz S."/>
            <person name="Guenther M."/>
            <person name="Grumaz C."/>
            <person name="Rupp S."/>
            <person name="Zibek S."/>
            <person name="Sohn K."/>
        </authorList>
    </citation>
    <scope>NUCLEOTIDE SEQUENCE [LARGE SCALE GENOMIC DNA]</scope>
    <source>
        <strain evidence="2">ATCC 32657 / CBS 517.83 / DSM 70725 / JCM 10318 / NBRC 10182 / NRRL Y-7954 / St-0401</strain>
    </source>
</reference>
<dbReference type="InterPro" id="IPR007523">
    <property type="entry name" value="NDUFAF3/AAMDC"/>
</dbReference>
<dbReference type="SUPFAM" id="SSF64076">
    <property type="entry name" value="MTH938-like"/>
    <property type="match status" value="1"/>
</dbReference>
<dbReference type="InterPro" id="IPR036748">
    <property type="entry name" value="MTH938-like_sf"/>
</dbReference>
<dbReference type="Pfam" id="PF04430">
    <property type="entry name" value="DUF498"/>
    <property type="match status" value="1"/>
</dbReference>
<dbReference type="EMBL" id="AWNI01000008">
    <property type="protein sequence ID" value="ETS63515.1"/>
    <property type="molecule type" value="Genomic_DNA"/>
</dbReference>
<keyword evidence="2" id="KW-1185">Reference proteome</keyword>
<proteinExistence type="predicted"/>
<protein>
    <recommendedName>
        <fullName evidence="3">NADH dehydrogenase [ubiquinone] 1 alpha subcomplex assembly factor 3</fullName>
    </recommendedName>
</protein>
<dbReference type="HOGENOM" id="CLU_074390_1_2_1"/>
<sequence length="236" mass="25900">MKAIQALRGVARPGRMATSVPRHAVKPVMARFSTSALSRMPSDDPGGKPNTGQHRTVYDDFYNILAPATPSTSIVIASTSPTTITLQDGLVLSEPVVILNNQVFLFDHPQLNQDYATPSGIGWEAWIDQQVKAGKKLEVTQKVKDVLGIFEVVDERPEIILFGTGKRVLPPPTPIRQYLNELGIQLDVQSTHDAASTFNMLSEEGRKVAAILIPAEPSEKVRYTPQQLERLLAGKH</sequence>
<evidence type="ECO:0000313" key="2">
    <source>
        <dbReference type="Proteomes" id="UP000019462"/>
    </source>
</evidence>
<dbReference type="GO" id="GO:0032981">
    <property type="term" value="P:mitochondrial respiratory chain complex I assembly"/>
    <property type="evidence" value="ECO:0007669"/>
    <property type="project" value="TreeGrafter"/>
</dbReference>
<dbReference type="OrthoDB" id="20681at2759"/>
<dbReference type="Gene3D" id="3.40.1230.10">
    <property type="entry name" value="MTH938-like"/>
    <property type="match status" value="1"/>
</dbReference>
<name>W3VPU7_MOEAP</name>
<comment type="caution">
    <text evidence="1">The sequence shown here is derived from an EMBL/GenBank/DDBJ whole genome shotgun (WGS) entry which is preliminary data.</text>
</comment>
<gene>
    <name evidence="1" type="ORF">PaG_01806</name>
</gene>
<dbReference type="AlphaFoldDB" id="W3VPU7"/>